<dbReference type="OrthoDB" id="9968841at2"/>
<keyword evidence="1" id="KW-0472">Membrane</keyword>
<accession>A0A4Q2AYJ9</accession>
<dbReference type="AlphaFoldDB" id="A0A4Q2AYJ9"/>
<sequence>MELKYTGRKIVISMFLLLGYLAMVVYEVNIGYMIVGLIVIVFITFLWVPEIEGISTKYFSLSKKIDEALVQYKEFKETVYPLLKLELANLASVGAFDAGPKSKEIVDFIGRMEKLKITDRNMEKLMTVAKSQALRAFKIELVDISPKAKNYISTGLTDYSSDDYVITDNIYVDFEGLYNLSDNFNDIKSKIKYKRKLQELEKFYNENF</sequence>
<reference evidence="2 3" key="1">
    <citation type="submission" date="2018-09" db="EMBL/GenBank/DDBJ databases">
        <title>Murine metabolic-syndrome-specific gut microbial biobank.</title>
        <authorList>
            <person name="Liu C."/>
        </authorList>
    </citation>
    <scope>NUCLEOTIDE SEQUENCE [LARGE SCALE GENOMIC DNA]</scope>
    <source>
        <strain evidence="2 3">C-30</strain>
    </source>
</reference>
<comment type="caution">
    <text evidence="2">The sequence shown here is derived from an EMBL/GenBank/DDBJ whole genome shotgun (WGS) entry which is preliminary data.</text>
</comment>
<keyword evidence="1" id="KW-0812">Transmembrane</keyword>
<organism evidence="2 3">
    <name type="scientific">Ligilactobacillus murinus</name>
    <dbReference type="NCBI Taxonomy" id="1622"/>
    <lineage>
        <taxon>Bacteria</taxon>
        <taxon>Bacillati</taxon>
        <taxon>Bacillota</taxon>
        <taxon>Bacilli</taxon>
        <taxon>Lactobacillales</taxon>
        <taxon>Lactobacillaceae</taxon>
        <taxon>Ligilactobacillus</taxon>
    </lineage>
</organism>
<gene>
    <name evidence="2" type="ORF">D6C19_01890</name>
</gene>
<name>A0A4Q2AYJ9_9LACO</name>
<dbReference type="EMBL" id="QZFR01000007">
    <property type="protein sequence ID" value="RXV75218.1"/>
    <property type="molecule type" value="Genomic_DNA"/>
</dbReference>
<evidence type="ECO:0000313" key="2">
    <source>
        <dbReference type="EMBL" id="RXV75218.1"/>
    </source>
</evidence>
<evidence type="ECO:0000256" key="1">
    <source>
        <dbReference type="SAM" id="Phobius"/>
    </source>
</evidence>
<protein>
    <submittedName>
        <fullName evidence="2">DNA-packaging protein</fullName>
    </submittedName>
</protein>
<feature type="transmembrane region" description="Helical" evidence="1">
    <location>
        <begin position="7"/>
        <end position="24"/>
    </location>
</feature>
<evidence type="ECO:0000313" key="3">
    <source>
        <dbReference type="Proteomes" id="UP000289316"/>
    </source>
</evidence>
<feature type="transmembrane region" description="Helical" evidence="1">
    <location>
        <begin position="30"/>
        <end position="48"/>
    </location>
</feature>
<keyword evidence="1" id="KW-1133">Transmembrane helix</keyword>
<proteinExistence type="predicted"/>
<dbReference type="Proteomes" id="UP000289316">
    <property type="component" value="Unassembled WGS sequence"/>
</dbReference>